<dbReference type="EMBL" id="FNBZ01000007">
    <property type="protein sequence ID" value="SDH24234.1"/>
    <property type="molecule type" value="Genomic_DNA"/>
</dbReference>
<dbReference type="Pfam" id="PF03972">
    <property type="entry name" value="MmgE_PrpD_N"/>
    <property type="match status" value="1"/>
</dbReference>
<dbReference type="InterPro" id="IPR036148">
    <property type="entry name" value="MmgE/PrpD_sf"/>
</dbReference>
<dbReference type="InterPro" id="IPR045336">
    <property type="entry name" value="MmgE_PrpD_N"/>
</dbReference>
<comment type="similarity">
    <text evidence="1">Belongs to the PrpD family.</text>
</comment>
<organism evidence="4 5">
    <name type="scientific">Bosea robiniae</name>
    <dbReference type="NCBI Taxonomy" id="1036780"/>
    <lineage>
        <taxon>Bacteria</taxon>
        <taxon>Pseudomonadati</taxon>
        <taxon>Pseudomonadota</taxon>
        <taxon>Alphaproteobacteria</taxon>
        <taxon>Hyphomicrobiales</taxon>
        <taxon>Boseaceae</taxon>
        <taxon>Bosea</taxon>
    </lineage>
</organism>
<reference evidence="4 5" key="1">
    <citation type="submission" date="2016-10" db="EMBL/GenBank/DDBJ databases">
        <authorList>
            <person name="Varghese N."/>
            <person name="Submissions S."/>
        </authorList>
    </citation>
    <scope>NUCLEOTIDE SEQUENCE [LARGE SCALE GENOMIC DNA]</scope>
    <source>
        <strain evidence="4 5">DSM 26672</strain>
    </source>
</reference>
<dbReference type="Gene3D" id="3.30.1330.120">
    <property type="entry name" value="2-methylcitrate dehydratase PrpD"/>
    <property type="match status" value="1"/>
</dbReference>
<dbReference type="SUPFAM" id="SSF103378">
    <property type="entry name" value="2-methylcitrate dehydratase PrpD"/>
    <property type="match status" value="1"/>
</dbReference>
<evidence type="ECO:0000259" key="3">
    <source>
        <dbReference type="Pfam" id="PF19305"/>
    </source>
</evidence>
<accession>A0ABY0P4C0</accession>
<dbReference type="PANTHER" id="PTHR16943">
    <property type="entry name" value="2-METHYLCITRATE DEHYDRATASE-RELATED"/>
    <property type="match status" value="1"/>
</dbReference>
<dbReference type="InterPro" id="IPR042183">
    <property type="entry name" value="MmgE/PrpD_sf_1"/>
</dbReference>
<gene>
    <name evidence="4" type="ORF">SAMN05421844_107260</name>
</gene>
<dbReference type="Proteomes" id="UP000199468">
    <property type="component" value="Unassembled WGS sequence"/>
</dbReference>
<name>A0ABY0P4C0_9HYPH</name>
<dbReference type="InterPro" id="IPR005656">
    <property type="entry name" value="MmgE_PrpD"/>
</dbReference>
<evidence type="ECO:0000256" key="1">
    <source>
        <dbReference type="ARBA" id="ARBA00006174"/>
    </source>
</evidence>
<protein>
    <submittedName>
        <fullName evidence="4">2-methylcitrate dehydratase PrpD</fullName>
    </submittedName>
</protein>
<dbReference type="InterPro" id="IPR045337">
    <property type="entry name" value="MmgE_PrpD_C"/>
</dbReference>
<comment type="caution">
    <text evidence="4">The sequence shown here is derived from an EMBL/GenBank/DDBJ whole genome shotgun (WGS) entry which is preliminary data.</text>
</comment>
<dbReference type="Pfam" id="PF19305">
    <property type="entry name" value="MmgE_PrpD_C"/>
    <property type="match status" value="1"/>
</dbReference>
<evidence type="ECO:0000313" key="5">
    <source>
        <dbReference type="Proteomes" id="UP000199468"/>
    </source>
</evidence>
<feature type="domain" description="MmgE/PrpD C-terminal" evidence="3">
    <location>
        <begin position="275"/>
        <end position="431"/>
    </location>
</feature>
<sequence>MTALQPLKSLSPVPGPTERLAAFIVEARVPDEVLSQATRVVVDTLAVTAAGGTEEPVRRLAGSLEPWPGAVPSFWGPEAFRSDDAALLTGMASHVLDYDDVSMLSVCHPTAPVLSALLPLLDKRKVTGGELLGAVAIGTEVLIRLGQSMGFRHYALGFHATGTLGAVGAAAAVARLLHLDLDTTRRALAIAASMACGLRKNFGSMVKSLHVGLAASNGLKAVRLAQGGIDAASEVFEADGYLKAFSGGETDRWPPNVVLGAPFALSEPGFEQKRYPCCYMLHRMIEGTLGLRRDAGIDLAAVEHVRVDMPAGGTKPLIHPFPRTGLNALFSGPYAVAASLADGRIDLASFTDAAVLRPDLQARLADIQLVEASGESSRGSEVGSAPVTVTVTLKDGGSVARTVTRAPGSPEDPMTEQQLAAKWTDCLRRVQPGLGADTTLNLFGEGLAIGTSPDVGAWITRLRLALGRSAA</sequence>
<dbReference type="InterPro" id="IPR042188">
    <property type="entry name" value="MmgE/PrpD_sf_2"/>
</dbReference>
<keyword evidence="5" id="KW-1185">Reference proteome</keyword>
<proteinExistence type="inferred from homology"/>
<feature type="domain" description="MmgE/PrpD N-terminal" evidence="2">
    <location>
        <begin position="18"/>
        <end position="250"/>
    </location>
</feature>
<evidence type="ECO:0000259" key="2">
    <source>
        <dbReference type="Pfam" id="PF03972"/>
    </source>
</evidence>
<evidence type="ECO:0000313" key="4">
    <source>
        <dbReference type="EMBL" id="SDH24234.1"/>
    </source>
</evidence>
<dbReference type="PANTHER" id="PTHR16943:SF8">
    <property type="entry name" value="2-METHYLCITRATE DEHYDRATASE"/>
    <property type="match status" value="1"/>
</dbReference>
<dbReference type="Gene3D" id="1.10.4100.10">
    <property type="entry name" value="2-methylcitrate dehydratase PrpD"/>
    <property type="match status" value="1"/>
</dbReference>